<evidence type="ECO:0000256" key="2">
    <source>
        <dbReference type="ARBA" id="ARBA00022695"/>
    </source>
</evidence>
<evidence type="ECO:0000256" key="8">
    <source>
        <dbReference type="ARBA" id="ARBA00023268"/>
    </source>
</evidence>
<proteinExistence type="predicted"/>
<dbReference type="PROSITE" id="PS00141">
    <property type="entry name" value="ASP_PROTEASE"/>
    <property type="match status" value="1"/>
</dbReference>
<dbReference type="GO" id="GO:0006508">
    <property type="term" value="P:proteolysis"/>
    <property type="evidence" value="ECO:0007669"/>
    <property type="project" value="InterPro"/>
</dbReference>
<dbReference type="GO" id="GO:0004519">
    <property type="term" value="F:endonuclease activity"/>
    <property type="evidence" value="ECO:0007669"/>
    <property type="project" value="UniProtKB-KW"/>
</dbReference>
<evidence type="ECO:0000256" key="6">
    <source>
        <dbReference type="ARBA" id="ARBA00022884"/>
    </source>
</evidence>
<evidence type="ECO:0000313" key="12">
    <source>
        <dbReference type="Proteomes" id="UP000683360"/>
    </source>
</evidence>
<dbReference type="EMBL" id="CAJPWZ010000142">
    <property type="protein sequence ID" value="CAG2186670.1"/>
    <property type="molecule type" value="Genomic_DNA"/>
</dbReference>
<dbReference type="SUPFAM" id="SSF56672">
    <property type="entry name" value="DNA/RNA polymerases"/>
    <property type="match status" value="1"/>
</dbReference>
<dbReference type="GO" id="GO:0003723">
    <property type="term" value="F:RNA binding"/>
    <property type="evidence" value="ECO:0007669"/>
    <property type="project" value="UniProtKB-KW"/>
</dbReference>
<keyword evidence="6" id="KW-0694">RNA-binding</keyword>
<dbReference type="InterPro" id="IPR041577">
    <property type="entry name" value="RT_RNaseH_2"/>
</dbReference>
<dbReference type="InterPro" id="IPR001969">
    <property type="entry name" value="Aspartic_peptidase_AS"/>
</dbReference>
<sequence>MLRAGGNIHHHGEVPEADEELSPSLENLIVLTWLRLINRDLPNLVKQRYGTELRSKTLASLKPEISQALDSLLDEIHSATDAKVLRASIKDKHFDRSAKKTGSIRTGRQIKCCILCKQAGRPSQHFLSTCKYLPDEDKQYMSRVRQSYCTEVGDSESEDNADNEQVSFLNDNVGPSKLRVVSALRRVSTKQSPYFKAFYKHFPLELTLDTGAEVSMIKASSADYIGVTIKKSNHSALQADGVTPLNIVGECHFTLSRDGIELQLEALVVNDLDVDILAGIPFMSSNDIAIFPSKHKIVIRDKVTVMYGSPNEELNSSNTRVRRTQAFLIRAPSASSVVWPGCYGEYDIPSEIESDCILAVEPHTDASLATKSGICLSPSKTVICPKSITILGWIWSQGSISASTHRVAAVASCPVPDTVRGLRSFIGAYKMLSRVIPNCSNLIAPLEEKISGMKSADKIIWSDMLREHFEFAQKSLSSRKAITLPKCSDQLWIVTDGSVTKRGIGATLYINRDGKVSLAGFFSAKLRKHQVLWLPCEIEALSIAASVKHFSPFIIQSKLQANVLTDSKPCVQGFEKLCRGEFSASPRVTSFLSVVSRYQVSVNHLSGRANIPSDFASRNAPVCTEPNCQVCCFISRTEDSVVRAVSIQDVLNDEFRLPFTTRSAWINIQSECPDLRRTHAHLKQGTRPSKKLTNIKDVKRYLNVASIAKDGLLVVRRCDPLAPPNELIIVPRNVLDGLVTALHIKLDHPSKHQLNLVLKRHFYALDMPKAAEQASDSCHTCASLKRFPKSLVEQSSEDPPDLVGISYVADVLKRNRQLILVVRETVTSYTSTCFIKDEKLGSLRDGLIHLLIPLKPLNGPSVVVRVDPAPGFRPLCDDSYLKQLNISIEIGRVKNRNKNPVADKAIAELEDELLREEHDHSPLSENTLVIATTRLNSRLRQRGLSSRELWTQRSQFTHEQLPISDMNLIRAQHEARNKNHGFSENSKCSRPGRPTPDINIGDLVYLYTDRSKTQSRDRYLVVARDGEWCFIKKFSGNQLRASSYKVKLSECYKVLNTISAQQNPRYSQNVYNEESDSDGHDEDSLPGPIRDLPPERAEPPPILICENIDDVENLDEPTAQHDNSLEHDLTLSNSSTEQDNKRVLRKRSRIENASAV</sequence>
<dbReference type="AlphaFoldDB" id="A0A8S3PRM3"/>
<keyword evidence="12" id="KW-1185">Reference proteome</keyword>
<evidence type="ECO:0000256" key="9">
    <source>
        <dbReference type="SAM" id="MobiDB-lite"/>
    </source>
</evidence>
<dbReference type="Gene3D" id="2.40.70.10">
    <property type="entry name" value="Acid Proteases"/>
    <property type="match status" value="1"/>
</dbReference>
<keyword evidence="1" id="KW-0808">Transferase</keyword>
<dbReference type="GO" id="GO:0015074">
    <property type="term" value="P:DNA integration"/>
    <property type="evidence" value="ECO:0007669"/>
    <property type="project" value="UniProtKB-KW"/>
</dbReference>
<dbReference type="InterPro" id="IPR043502">
    <property type="entry name" value="DNA/RNA_pol_sf"/>
</dbReference>
<keyword evidence="7" id="KW-0229">DNA integration</keyword>
<dbReference type="InterPro" id="IPR021109">
    <property type="entry name" value="Peptidase_aspartic_dom_sf"/>
</dbReference>
<dbReference type="Gene3D" id="3.30.70.270">
    <property type="match status" value="1"/>
</dbReference>
<feature type="domain" description="Reverse transcriptase/retrotransposon-derived protein RNase H-like" evidence="10">
    <location>
        <begin position="461"/>
        <end position="559"/>
    </location>
</feature>
<gene>
    <name evidence="11" type="ORF">MEDL_2205</name>
</gene>
<dbReference type="OrthoDB" id="6141573at2759"/>
<dbReference type="InterPro" id="IPR050951">
    <property type="entry name" value="Retrovirus_Pol_polyprotein"/>
</dbReference>
<reference evidence="11" key="1">
    <citation type="submission" date="2021-03" db="EMBL/GenBank/DDBJ databases">
        <authorList>
            <person name="Bekaert M."/>
        </authorList>
    </citation>
    <scope>NUCLEOTIDE SEQUENCE</scope>
</reference>
<dbReference type="InterPro" id="IPR043128">
    <property type="entry name" value="Rev_trsase/Diguanyl_cyclase"/>
</dbReference>
<evidence type="ECO:0000256" key="7">
    <source>
        <dbReference type="ARBA" id="ARBA00022908"/>
    </source>
</evidence>
<keyword evidence="4" id="KW-0255">Endonuclease</keyword>
<comment type="caution">
    <text evidence="11">The sequence shown here is derived from an EMBL/GenBank/DDBJ whole genome shotgun (WGS) entry which is preliminary data.</text>
</comment>
<keyword evidence="8" id="KW-0511">Multifunctional enzyme</keyword>
<keyword evidence="4" id="KW-0378">Hydrolase</keyword>
<evidence type="ECO:0000256" key="3">
    <source>
        <dbReference type="ARBA" id="ARBA00022722"/>
    </source>
</evidence>
<dbReference type="Pfam" id="PF17919">
    <property type="entry name" value="RT_RNaseH_2"/>
    <property type="match status" value="1"/>
</dbReference>
<dbReference type="PANTHER" id="PTHR37984:SF5">
    <property type="entry name" value="PROTEIN NYNRIN-LIKE"/>
    <property type="match status" value="1"/>
</dbReference>
<evidence type="ECO:0000259" key="10">
    <source>
        <dbReference type="Pfam" id="PF17919"/>
    </source>
</evidence>
<evidence type="ECO:0000256" key="5">
    <source>
        <dbReference type="ARBA" id="ARBA00022842"/>
    </source>
</evidence>
<evidence type="ECO:0000256" key="1">
    <source>
        <dbReference type="ARBA" id="ARBA00022679"/>
    </source>
</evidence>
<evidence type="ECO:0000256" key="4">
    <source>
        <dbReference type="ARBA" id="ARBA00022759"/>
    </source>
</evidence>
<keyword evidence="2" id="KW-0548">Nucleotidyltransferase</keyword>
<protein>
    <recommendedName>
        <fullName evidence="10">Reverse transcriptase/retrotransposon-derived protein RNase H-like domain-containing protein</fullName>
    </recommendedName>
</protein>
<dbReference type="GO" id="GO:0004190">
    <property type="term" value="F:aspartic-type endopeptidase activity"/>
    <property type="evidence" value="ECO:0007669"/>
    <property type="project" value="InterPro"/>
</dbReference>
<dbReference type="PANTHER" id="PTHR37984">
    <property type="entry name" value="PROTEIN CBG26694"/>
    <property type="match status" value="1"/>
</dbReference>
<evidence type="ECO:0000313" key="11">
    <source>
        <dbReference type="EMBL" id="CAG2186670.1"/>
    </source>
</evidence>
<dbReference type="GO" id="GO:0016779">
    <property type="term" value="F:nucleotidyltransferase activity"/>
    <property type="evidence" value="ECO:0007669"/>
    <property type="project" value="UniProtKB-KW"/>
</dbReference>
<organism evidence="11 12">
    <name type="scientific">Mytilus edulis</name>
    <name type="common">Blue mussel</name>
    <dbReference type="NCBI Taxonomy" id="6550"/>
    <lineage>
        <taxon>Eukaryota</taxon>
        <taxon>Metazoa</taxon>
        <taxon>Spiralia</taxon>
        <taxon>Lophotrochozoa</taxon>
        <taxon>Mollusca</taxon>
        <taxon>Bivalvia</taxon>
        <taxon>Autobranchia</taxon>
        <taxon>Pteriomorphia</taxon>
        <taxon>Mytilida</taxon>
        <taxon>Mytiloidea</taxon>
        <taxon>Mytilidae</taxon>
        <taxon>Mytilinae</taxon>
        <taxon>Mytilus</taxon>
    </lineage>
</organism>
<dbReference type="Proteomes" id="UP000683360">
    <property type="component" value="Unassembled WGS sequence"/>
</dbReference>
<dbReference type="SUPFAM" id="SSF50630">
    <property type="entry name" value="Acid proteases"/>
    <property type="match status" value="1"/>
</dbReference>
<keyword evidence="3" id="KW-0540">Nuclease</keyword>
<dbReference type="CDD" id="cd00303">
    <property type="entry name" value="retropepsin_like"/>
    <property type="match status" value="1"/>
</dbReference>
<accession>A0A8S3PRM3</accession>
<keyword evidence="5" id="KW-0460">Magnesium</keyword>
<name>A0A8S3PRM3_MYTED</name>
<feature type="region of interest" description="Disordered" evidence="9">
    <location>
        <begin position="1065"/>
        <end position="1156"/>
    </location>
</feature>